<organism evidence="6">
    <name type="scientific">marine sediment metagenome</name>
    <dbReference type="NCBI Taxonomy" id="412755"/>
    <lineage>
        <taxon>unclassified sequences</taxon>
        <taxon>metagenomes</taxon>
        <taxon>ecological metagenomes</taxon>
    </lineage>
</organism>
<evidence type="ECO:0000256" key="3">
    <source>
        <dbReference type="ARBA" id="ARBA00022695"/>
    </source>
</evidence>
<dbReference type="InterPro" id="IPR006134">
    <property type="entry name" value="DNA-dir_DNA_pol_B_multi_dom"/>
</dbReference>
<proteinExistence type="predicted"/>
<feature type="domain" description="DNA-directed DNA polymerase family B multifunctional" evidence="5">
    <location>
        <begin position="16"/>
        <end position="188"/>
    </location>
</feature>
<evidence type="ECO:0000313" key="6">
    <source>
        <dbReference type="EMBL" id="GAG96329.1"/>
    </source>
</evidence>
<keyword evidence="2" id="KW-0808">Transferase</keyword>
<evidence type="ECO:0000256" key="1">
    <source>
        <dbReference type="ARBA" id="ARBA00012417"/>
    </source>
</evidence>
<keyword evidence="3" id="KW-0548">Nucleotidyltransferase</keyword>
<evidence type="ECO:0000256" key="4">
    <source>
        <dbReference type="ARBA" id="ARBA00022932"/>
    </source>
</evidence>
<evidence type="ECO:0000259" key="5">
    <source>
        <dbReference type="Pfam" id="PF00136"/>
    </source>
</evidence>
<dbReference type="GO" id="GO:0000166">
    <property type="term" value="F:nucleotide binding"/>
    <property type="evidence" value="ECO:0007669"/>
    <property type="project" value="InterPro"/>
</dbReference>
<dbReference type="EC" id="2.7.7.7" evidence="1"/>
<name>X1BK82_9ZZZZ</name>
<dbReference type="EMBL" id="BART01022435">
    <property type="protein sequence ID" value="GAG96329.1"/>
    <property type="molecule type" value="Genomic_DNA"/>
</dbReference>
<keyword evidence="4" id="KW-0239">DNA-directed DNA polymerase</keyword>
<dbReference type="SUPFAM" id="SSF56672">
    <property type="entry name" value="DNA/RNA polymerases"/>
    <property type="match status" value="1"/>
</dbReference>
<dbReference type="GO" id="GO:0003677">
    <property type="term" value="F:DNA binding"/>
    <property type="evidence" value="ECO:0007669"/>
    <property type="project" value="InterPro"/>
</dbReference>
<reference evidence="6" key="1">
    <citation type="journal article" date="2014" name="Front. Microbiol.">
        <title>High frequency of phylogenetically diverse reductive dehalogenase-homologous genes in deep subseafloor sedimentary metagenomes.</title>
        <authorList>
            <person name="Kawai M."/>
            <person name="Futagami T."/>
            <person name="Toyoda A."/>
            <person name="Takaki Y."/>
            <person name="Nishi S."/>
            <person name="Hori S."/>
            <person name="Arai W."/>
            <person name="Tsubouchi T."/>
            <person name="Morono Y."/>
            <person name="Uchiyama I."/>
            <person name="Ito T."/>
            <person name="Fujiyama A."/>
            <person name="Inagaki F."/>
            <person name="Takami H."/>
        </authorList>
    </citation>
    <scope>NUCLEOTIDE SEQUENCE</scope>
    <source>
        <strain evidence="6">Expedition CK06-06</strain>
    </source>
</reference>
<dbReference type="AlphaFoldDB" id="X1BK82"/>
<feature type="non-terminal residue" evidence="6">
    <location>
        <position position="1"/>
    </location>
</feature>
<protein>
    <recommendedName>
        <fullName evidence="1">DNA-directed DNA polymerase</fullName>
        <ecNumber evidence="1">2.7.7.7</ecNumber>
    </recommendedName>
</protein>
<dbReference type="GO" id="GO:0003887">
    <property type="term" value="F:DNA-directed DNA polymerase activity"/>
    <property type="evidence" value="ECO:0007669"/>
    <property type="project" value="UniProtKB-KW"/>
</dbReference>
<feature type="non-terminal residue" evidence="6">
    <location>
        <position position="288"/>
    </location>
</feature>
<comment type="caution">
    <text evidence="6">The sequence shown here is derived from an EMBL/GenBank/DDBJ whole genome shotgun (WGS) entry which is preliminary data.</text>
</comment>
<accession>X1BK82</accession>
<dbReference type="Gene3D" id="3.90.1600.10">
    <property type="entry name" value="Palm domain of DNA polymerase"/>
    <property type="match status" value="1"/>
</dbReference>
<sequence>NLLPEEQKNILLKLLKERVEAKKQGNKELALALKVPINSIYGILGNPTFKNVFNSVAAANCTRIGRELLKRYAKTLDVAGFSPLYGFTDNVYIGIPKGLTETDLEELTTHYINLIKKEAPSNIDSFDLEVNEKIKFMWFIRKQDNQYLYVTTNDEVKIKGGLFDKNTPVSINQLFEKYIKPKIIKELDISFTKEELITKLLESINKNPLLSAEEYTVKNISSYKVETSLHYQISNKYGEGKHLLIPNDAGVGVGRDINYCTLEEFNQSKLSIENIHIAKMMRYIEPFY</sequence>
<evidence type="ECO:0000256" key="2">
    <source>
        <dbReference type="ARBA" id="ARBA00022679"/>
    </source>
</evidence>
<gene>
    <name evidence="6" type="ORF">S01H4_41067</name>
</gene>
<dbReference type="InterPro" id="IPR043502">
    <property type="entry name" value="DNA/RNA_pol_sf"/>
</dbReference>
<dbReference type="Pfam" id="PF00136">
    <property type="entry name" value="DNA_pol_B"/>
    <property type="match status" value="1"/>
</dbReference>
<dbReference type="InterPro" id="IPR023211">
    <property type="entry name" value="DNA_pol_palm_dom_sf"/>
</dbReference>